<dbReference type="CDD" id="cd00306">
    <property type="entry name" value="Peptidases_S8_S53"/>
    <property type="match status" value="1"/>
</dbReference>
<dbReference type="InterPro" id="IPR056002">
    <property type="entry name" value="DUF7580"/>
</dbReference>
<evidence type="ECO:0000256" key="2">
    <source>
        <dbReference type="ARBA" id="ARBA00022670"/>
    </source>
</evidence>
<feature type="domain" description="Peptidase S8/S53" evidence="7">
    <location>
        <begin position="577"/>
        <end position="798"/>
    </location>
</feature>
<evidence type="ECO:0000256" key="6">
    <source>
        <dbReference type="SAM" id="MobiDB-lite"/>
    </source>
</evidence>
<keyword evidence="2 5" id="KW-0645">Protease</keyword>
<dbReference type="Gene3D" id="3.40.50.200">
    <property type="entry name" value="Peptidase S8/S53 domain"/>
    <property type="match status" value="1"/>
</dbReference>
<dbReference type="GO" id="GO:0004252">
    <property type="term" value="F:serine-type endopeptidase activity"/>
    <property type="evidence" value="ECO:0007669"/>
    <property type="project" value="UniProtKB-UniRule"/>
</dbReference>
<name>A0AAE0KGA2_9PEZI</name>
<organism evidence="9 10">
    <name type="scientific">Lasiosphaeria ovina</name>
    <dbReference type="NCBI Taxonomy" id="92902"/>
    <lineage>
        <taxon>Eukaryota</taxon>
        <taxon>Fungi</taxon>
        <taxon>Dikarya</taxon>
        <taxon>Ascomycota</taxon>
        <taxon>Pezizomycotina</taxon>
        <taxon>Sordariomycetes</taxon>
        <taxon>Sordariomycetidae</taxon>
        <taxon>Sordariales</taxon>
        <taxon>Lasiosphaeriaceae</taxon>
        <taxon>Lasiosphaeria</taxon>
    </lineage>
</organism>
<evidence type="ECO:0000256" key="1">
    <source>
        <dbReference type="ARBA" id="ARBA00011073"/>
    </source>
</evidence>
<evidence type="ECO:0000256" key="5">
    <source>
        <dbReference type="PROSITE-ProRule" id="PRU01240"/>
    </source>
</evidence>
<dbReference type="GO" id="GO:0006508">
    <property type="term" value="P:proteolysis"/>
    <property type="evidence" value="ECO:0007669"/>
    <property type="project" value="UniProtKB-KW"/>
</dbReference>
<comment type="similarity">
    <text evidence="1 5">Belongs to the peptidase S8 family.</text>
</comment>
<dbReference type="Pfam" id="PF00082">
    <property type="entry name" value="Peptidase_S8"/>
    <property type="match status" value="1"/>
</dbReference>
<dbReference type="InterPro" id="IPR050131">
    <property type="entry name" value="Peptidase_S8_subtilisin-like"/>
</dbReference>
<dbReference type="EMBL" id="JAULSN010000003">
    <property type="protein sequence ID" value="KAK3375677.1"/>
    <property type="molecule type" value="Genomic_DNA"/>
</dbReference>
<dbReference type="PROSITE" id="PS51892">
    <property type="entry name" value="SUBTILASE"/>
    <property type="match status" value="1"/>
</dbReference>
<keyword evidence="4 5" id="KW-0720">Serine protease</keyword>
<evidence type="ECO:0000259" key="8">
    <source>
        <dbReference type="Pfam" id="PF24476"/>
    </source>
</evidence>
<dbReference type="AlphaFoldDB" id="A0AAE0KGA2"/>
<dbReference type="PRINTS" id="PR00723">
    <property type="entry name" value="SUBTILISIN"/>
</dbReference>
<gene>
    <name evidence="9" type="ORF">B0T24DRAFT_616793</name>
</gene>
<feature type="active site" description="Charge relay system" evidence="5">
    <location>
        <position position="781"/>
    </location>
</feature>
<evidence type="ECO:0000259" key="7">
    <source>
        <dbReference type="Pfam" id="PF00082"/>
    </source>
</evidence>
<keyword evidence="10" id="KW-1185">Reference proteome</keyword>
<reference evidence="9" key="2">
    <citation type="submission" date="2023-06" db="EMBL/GenBank/DDBJ databases">
        <authorList>
            <consortium name="Lawrence Berkeley National Laboratory"/>
            <person name="Haridas S."/>
            <person name="Hensen N."/>
            <person name="Bonometti L."/>
            <person name="Westerberg I."/>
            <person name="Brannstrom I.O."/>
            <person name="Guillou S."/>
            <person name="Cros-Aarteil S."/>
            <person name="Calhoun S."/>
            <person name="Kuo A."/>
            <person name="Mondo S."/>
            <person name="Pangilinan J."/>
            <person name="Riley R."/>
            <person name="Labutti K."/>
            <person name="Andreopoulos B."/>
            <person name="Lipzen A."/>
            <person name="Chen C."/>
            <person name="Yanf M."/>
            <person name="Daum C."/>
            <person name="Ng V."/>
            <person name="Clum A."/>
            <person name="Steindorff A."/>
            <person name="Ohm R."/>
            <person name="Martin F."/>
            <person name="Silar P."/>
            <person name="Natvig D."/>
            <person name="Lalanne C."/>
            <person name="Gautier V."/>
            <person name="Ament-Velasquez S.L."/>
            <person name="Kruys A."/>
            <person name="Hutchinson M.I."/>
            <person name="Powell A.J."/>
            <person name="Barry K."/>
            <person name="Miller A.N."/>
            <person name="Grigoriev I.V."/>
            <person name="Debuchy R."/>
            <person name="Gladieux P."/>
            <person name="Thoren M.H."/>
            <person name="Johannesson H."/>
        </authorList>
    </citation>
    <scope>NUCLEOTIDE SEQUENCE</scope>
    <source>
        <strain evidence="9">CBS 958.72</strain>
    </source>
</reference>
<feature type="active site" description="Charge relay system" evidence="5">
    <location>
        <position position="623"/>
    </location>
</feature>
<dbReference type="InterPro" id="IPR036852">
    <property type="entry name" value="Peptidase_S8/S53_dom_sf"/>
</dbReference>
<evidence type="ECO:0008006" key="11">
    <source>
        <dbReference type="Google" id="ProtNLM"/>
    </source>
</evidence>
<dbReference type="Pfam" id="PF24476">
    <property type="entry name" value="DUF7580"/>
    <property type="match status" value="1"/>
</dbReference>
<feature type="domain" description="DUF7580" evidence="8">
    <location>
        <begin position="207"/>
        <end position="502"/>
    </location>
</feature>
<proteinExistence type="inferred from homology"/>
<evidence type="ECO:0000256" key="4">
    <source>
        <dbReference type="ARBA" id="ARBA00022825"/>
    </source>
</evidence>
<feature type="active site" description="Charge relay system" evidence="5">
    <location>
        <position position="583"/>
    </location>
</feature>
<feature type="region of interest" description="Disordered" evidence="6">
    <location>
        <begin position="871"/>
        <end position="890"/>
    </location>
</feature>
<evidence type="ECO:0000313" key="9">
    <source>
        <dbReference type="EMBL" id="KAK3375677.1"/>
    </source>
</evidence>
<dbReference type="InterPro" id="IPR000209">
    <property type="entry name" value="Peptidase_S8/S53_dom"/>
</dbReference>
<comment type="caution">
    <text evidence="9">The sequence shown here is derived from an EMBL/GenBank/DDBJ whole genome shotgun (WGS) entry which is preliminary data.</text>
</comment>
<sequence>MAEENTFALLRKSGAEISKAICIAAARRRITPSEACYSLAHDVAVGLQLIDGYLDSLQPYWIELEVEELCHSLLQDLLHITTPPKSLSSSAQFPPLPLLSFPSSRPKLPDLETRLLKFFRTQTTSARKLKSTCDELRVKLTKDDAENDTQAVPESALKQFTTSDISAYFNNGVFNALELISKCNPESHENAAEHVWHPARLCFDDTEVGIRILVSASTETGDWQEFCVRFQPESPRDHHWPVLKHVGILEQGGFCDFLERELTARVFLSFLDGRGFKILGEPLQVQQMLQAGRGQSLAAVLRQYDLKPKDKVSLASAIARAYWQYYDSDLMRTRWTSDTIWFMPEKGRKTRKDQLPLCAYLSFPFGSPNAPSKDIFLEDLLTHRCPRIFDVGVLLLEIGLGEKFKTGKKRDLVAQLNLNHKIATDSLDELEKATWDGFLNKKVFDQAVKFCLHSKNFIKAVKKPKASRMGELSPPEPMTAEEQKRGVIERRKIFYRHVVQPLAWLARKGFKMQPGDITYVSKKRAEPQTEPAYTAQQLDGEHLFHSAIVPKMWLEDIKKISQSVELKRRAKRISTPIRVAILDTGLNMDLPIFKERPGLKRAIKDRVDYVDPGASTMTDTFGHGTLMARVVMECAPGVEILVARVARNTKELMTSQENIRKAILWAGQPGKADIIFTSFGISRKDEGGIGEAIETLERERNEDIIFLASAGNSDTDDESFPACHSSVVAVYATDKHGAPVSSNAASPGQNTWVLGTYGDPPDALRAEFADSYPGICEAGSSIATAAMAGISAVMLAYATALPSLVELRYNHVLKRLWTSKGMEALLYRLAPESKAHPWFRAVKPPVFWKNKADDSLRYCVFVDTQSEVERLSPRRPRAPAKKTESQENKASLVAVEEVEGALASV</sequence>
<accession>A0AAE0KGA2</accession>
<evidence type="ECO:0000313" key="10">
    <source>
        <dbReference type="Proteomes" id="UP001287356"/>
    </source>
</evidence>
<dbReference type="PROSITE" id="PS00136">
    <property type="entry name" value="SUBTILASE_ASP"/>
    <property type="match status" value="1"/>
</dbReference>
<dbReference type="InterPro" id="IPR023827">
    <property type="entry name" value="Peptidase_S8_Asp-AS"/>
</dbReference>
<dbReference type="SUPFAM" id="SSF52743">
    <property type="entry name" value="Subtilisin-like"/>
    <property type="match status" value="1"/>
</dbReference>
<dbReference type="PANTHER" id="PTHR43806">
    <property type="entry name" value="PEPTIDASE S8"/>
    <property type="match status" value="1"/>
</dbReference>
<dbReference type="PANTHER" id="PTHR43806:SF11">
    <property type="entry name" value="CEREVISIN-RELATED"/>
    <property type="match status" value="1"/>
</dbReference>
<dbReference type="Proteomes" id="UP001287356">
    <property type="component" value="Unassembled WGS sequence"/>
</dbReference>
<protein>
    <recommendedName>
        <fullName evidence="11">Peptidase S8/S53 domain-containing protein</fullName>
    </recommendedName>
</protein>
<reference evidence="9" key="1">
    <citation type="journal article" date="2023" name="Mol. Phylogenet. Evol.">
        <title>Genome-scale phylogeny and comparative genomics of the fungal order Sordariales.</title>
        <authorList>
            <person name="Hensen N."/>
            <person name="Bonometti L."/>
            <person name="Westerberg I."/>
            <person name="Brannstrom I.O."/>
            <person name="Guillou S."/>
            <person name="Cros-Aarteil S."/>
            <person name="Calhoun S."/>
            <person name="Haridas S."/>
            <person name="Kuo A."/>
            <person name="Mondo S."/>
            <person name="Pangilinan J."/>
            <person name="Riley R."/>
            <person name="LaButti K."/>
            <person name="Andreopoulos B."/>
            <person name="Lipzen A."/>
            <person name="Chen C."/>
            <person name="Yan M."/>
            <person name="Daum C."/>
            <person name="Ng V."/>
            <person name="Clum A."/>
            <person name="Steindorff A."/>
            <person name="Ohm R.A."/>
            <person name="Martin F."/>
            <person name="Silar P."/>
            <person name="Natvig D.O."/>
            <person name="Lalanne C."/>
            <person name="Gautier V."/>
            <person name="Ament-Velasquez S.L."/>
            <person name="Kruys A."/>
            <person name="Hutchinson M.I."/>
            <person name="Powell A.J."/>
            <person name="Barry K."/>
            <person name="Miller A.N."/>
            <person name="Grigoriev I.V."/>
            <person name="Debuchy R."/>
            <person name="Gladieux P."/>
            <person name="Hiltunen Thoren M."/>
            <person name="Johannesson H."/>
        </authorList>
    </citation>
    <scope>NUCLEOTIDE SEQUENCE</scope>
    <source>
        <strain evidence="9">CBS 958.72</strain>
    </source>
</reference>
<dbReference type="InterPro" id="IPR015500">
    <property type="entry name" value="Peptidase_S8_subtilisin-rel"/>
</dbReference>
<keyword evidence="3 5" id="KW-0378">Hydrolase</keyword>
<evidence type="ECO:0000256" key="3">
    <source>
        <dbReference type="ARBA" id="ARBA00022801"/>
    </source>
</evidence>